<dbReference type="InterPro" id="IPR002542">
    <property type="entry name" value="T20D4.11-like_dom"/>
</dbReference>
<gene>
    <name evidence="3" type="ORF">CAMP_LOCUS15364</name>
</gene>
<evidence type="ECO:0000313" key="4">
    <source>
        <dbReference type="Proteomes" id="UP001152747"/>
    </source>
</evidence>
<comment type="caution">
    <text evidence="3">The sequence shown here is derived from an EMBL/GenBank/DDBJ whole genome shotgun (WGS) entry which is preliminary data.</text>
</comment>
<protein>
    <recommendedName>
        <fullName evidence="2">T20D4.11-like domain-containing protein</fullName>
    </recommendedName>
</protein>
<evidence type="ECO:0000256" key="1">
    <source>
        <dbReference type="SAM" id="SignalP"/>
    </source>
</evidence>
<sequence length="183" mass="20511">MLIKLLIIIVFASASLGFPNPNNDNNPFGCSTEDLQLTSTCRPKLTKLTDEMKKFPAGKGLPDSASLKVMLNHCEDAMKCIDKAQCSAIRDRTKNFKTMCETIKFLGESYGQCSKTLKESTSKSECSTWFYSDKSHMSNKENCDGFKQRKDCIQKDVRKTCGAEVEQNFNQNLGFIMKQVGCV</sequence>
<keyword evidence="1" id="KW-0732">Signal</keyword>
<feature type="signal peptide" evidence="1">
    <location>
        <begin position="1"/>
        <end position="17"/>
    </location>
</feature>
<feature type="domain" description="T20D4.11-like" evidence="2">
    <location>
        <begin position="30"/>
        <end position="180"/>
    </location>
</feature>
<dbReference type="EMBL" id="CANHGI010000005">
    <property type="protein sequence ID" value="CAI5452727.1"/>
    <property type="molecule type" value="Genomic_DNA"/>
</dbReference>
<dbReference type="InterPro" id="IPR016638">
    <property type="entry name" value="UPF0376"/>
</dbReference>
<name>A0A9P1N9H1_9PELO</name>
<dbReference type="PANTHER" id="PTHR31897:SF9">
    <property type="entry name" value="DUF19 DOMAIN-CONTAINING PROTEIN"/>
    <property type="match status" value="1"/>
</dbReference>
<dbReference type="Pfam" id="PF01579">
    <property type="entry name" value="DUF19"/>
    <property type="match status" value="1"/>
</dbReference>
<reference evidence="3" key="1">
    <citation type="submission" date="2022-11" db="EMBL/GenBank/DDBJ databases">
        <authorList>
            <person name="Kikuchi T."/>
        </authorList>
    </citation>
    <scope>NUCLEOTIDE SEQUENCE</scope>
    <source>
        <strain evidence="3">PS1010</strain>
    </source>
</reference>
<dbReference type="PIRSF" id="PIRSF015697">
    <property type="entry name" value="UCP015697"/>
    <property type="match status" value="1"/>
</dbReference>
<dbReference type="Proteomes" id="UP001152747">
    <property type="component" value="Unassembled WGS sequence"/>
</dbReference>
<accession>A0A9P1N9H1</accession>
<proteinExistence type="predicted"/>
<keyword evidence="4" id="KW-1185">Reference proteome</keyword>
<dbReference type="PANTHER" id="PTHR31897">
    <property type="entry name" value="PROTEIN CBG17011-RELATED"/>
    <property type="match status" value="1"/>
</dbReference>
<organism evidence="3 4">
    <name type="scientific">Caenorhabditis angaria</name>
    <dbReference type="NCBI Taxonomy" id="860376"/>
    <lineage>
        <taxon>Eukaryota</taxon>
        <taxon>Metazoa</taxon>
        <taxon>Ecdysozoa</taxon>
        <taxon>Nematoda</taxon>
        <taxon>Chromadorea</taxon>
        <taxon>Rhabditida</taxon>
        <taxon>Rhabditina</taxon>
        <taxon>Rhabditomorpha</taxon>
        <taxon>Rhabditoidea</taxon>
        <taxon>Rhabditidae</taxon>
        <taxon>Peloderinae</taxon>
        <taxon>Caenorhabditis</taxon>
    </lineage>
</organism>
<feature type="chain" id="PRO_5040357036" description="T20D4.11-like domain-containing protein" evidence="1">
    <location>
        <begin position="18"/>
        <end position="183"/>
    </location>
</feature>
<dbReference type="OrthoDB" id="5812750at2759"/>
<dbReference type="AlphaFoldDB" id="A0A9P1N9H1"/>
<evidence type="ECO:0000259" key="2">
    <source>
        <dbReference type="Pfam" id="PF01579"/>
    </source>
</evidence>
<evidence type="ECO:0000313" key="3">
    <source>
        <dbReference type="EMBL" id="CAI5452727.1"/>
    </source>
</evidence>